<comment type="caution">
    <text evidence="7">The sequence shown here is derived from an EMBL/GenBank/DDBJ whole genome shotgun (WGS) entry which is preliminary data.</text>
</comment>
<dbReference type="GO" id="GO:0016787">
    <property type="term" value="F:hydrolase activity"/>
    <property type="evidence" value="ECO:0007669"/>
    <property type="project" value="UniProtKB-KW"/>
</dbReference>
<evidence type="ECO:0000256" key="3">
    <source>
        <dbReference type="ARBA" id="ARBA00022806"/>
    </source>
</evidence>
<keyword evidence="2" id="KW-0378">Hydrolase</keyword>
<evidence type="ECO:0000256" key="4">
    <source>
        <dbReference type="ARBA" id="ARBA00022840"/>
    </source>
</evidence>
<dbReference type="CDD" id="cd18787">
    <property type="entry name" value="SF2_C_DEAD"/>
    <property type="match status" value="1"/>
</dbReference>
<feature type="domain" description="Helicase C-terminal" evidence="6">
    <location>
        <begin position="16"/>
        <end position="161"/>
    </location>
</feature>
<sequence>MKDLWQQSMKRCREEDKDAYLYYILSVHGQGRTIVFCTSIAALRHTSSLLRILGINVWTLHAQMQQRARLKAIDRFRGNEHGILVATDVAARGLDIPGVRTVVHYQLPHSAEVYVHRSGRTARASADGCSIALISPNDRSKFANLCKSFSKGGCKFEDVGG</sequence>
<evidence type="ECO:0000256" key="5">
    <source>
        <dbReference type="SAM" id="Phobius"/>
    </source>
</evidence>
<evidence type="ECO:0000313" key="8">
    <source>
        <dbReference type="Proteomes" id="UP000288805"/>
    </source>
</evidence>
<dbReference type="PROSITE" id="PS51194">
    <property type="entry name" value="HELICASE_CTER"/>
    <property type="match status" value="1"/>
</dbReference>
<evidence type="ECO:0000256" key="2">
    <source>
        <dbReference type="ARBA" id="ARBA00022801"/>
    </source>
</evidence>
<dbReference type="EMBL" id="QGNW01000045">
    <property type="protein sequence ID" value="RVX07542.1"/>
    <property type="molecule type" value="Genomic_DNA"/>
</dbReference>
<proteinExistence type="predicted"/>
<dbReference type="Pfam" id="PF00271">
    <property type="entry name" value="Helicase_C"/>
    <property type="match status" value="1"/>
</dbReference>
<dbReference type="InterPro" id="IPR050079">
    <property type="entry name" value="DEAD_box_RNA_helicase"/>
</dbReference>
<dbReference type="InterPro" id="IPR001650">
    <property type="entry name" value="Helicase_C-like"/>
</dbReference>
<dbReference type="AlphaFoldDB" id="A0A438JF20"/>
<keyword evidence="5" id="KW-0472">Membrane</keyword>
<evidence type="ECO:0000256" key="1">
    <source>
        <dbReference type="ARBA" id="ARBA00022741"/>
    </source>
</evidence>
<organism evidence="7 8">
    <name type="scientific">Vitis vinifera</name>
    <name type="common">Grape</name>
    <dbReference type="NCBI Taxonomy" id="29760"/>
    <lineage>
        <taxon>Eukaryota</taxon>
        <taxon>Viridiplantae</taxon>
        <taxon>Streptophyta</taxon>
        <taxon>Embryophyta</taxon>
        <taxon>Tracheophyta</taxon>
        <taxon>Spermatophyta</taxon>
        <taxon>Magnoliopsida</taxon>
        <taxon>eudicotyledons</taxon>
        <taxon>Gunneridae</taxon>
        <taxon>Pentapetalae</taxon>
        <taxon>rosids</taxon>
        <taxon>Vitales</taxon>
        <taxon>Vitaceae</taxon>
        <taxon>Viteae</taxon>
        <taxon>Vitis</taxon>
    </lineage>
</organism>
<keyword evidence="1" id="KW-0547">Nucleotide-binding</keyword>
<protein>
    <submittedName>
        <fullName evidence="7">DEAD-box ATP-dependent RNA helicase 13</fullName>
    </submittedName>
</protein>
<dbReference type="SMART" id="SM00490">
    <property type="entry name" value="HELICc"/>
    <property type="match status" value="1"/>
</dbReference>
<dbReference type="Gene3D" id="3.40.50.300">
    <property type="entry name" value="P-loop containing nucleotide triphosphate hydrolases"/>
    <property type="match status" value="1"/>
</dbReference>
<dbReference type="GO" id="GO:0005524">
    <property type="term" value="F:ATP binding"/>
    <property type="evidence" value="ECO:0007669"/>
    <property type="project" value="UniProtKB-KW"/>
</dbReference>
<feature type="transmembrane region" description="Helical" evidence="5">
    <location>
        <begin position="20"/>
        <end position="43"/>
    </location>
</feature>
<keyword evidence="3 7" id="KW-0347">Helicase</keyword>
<accession>A0A438JF20</accession>
<name>A0A438JF20_VITVI</name>
<dbReference type="Proteomes" id="UP000288805">
    <property type="component" value="Unassembled WGS sequence"/>
</dbReference>
<dbReference type="PANTHER" id="PTHR47959:SF1">
    <property type="entry name" value="ATP-DEPENDENT RNA HELICASE DBPA"/>
    <property type="match status" value="1"/>
</dbReference>
<keyword evidence="5" id="KW-0812">Transmembrane</keyword>
<keyword evidence="4" id="KW-0067">ATP-binding</keyword>
<evidence type="ECO:0000259" key="6">
    <source>
        <dbReference type="PROSITE" id="PS51194"/>
    </source>
</evidence>
<evidence type="ECO:0000313" key="7">
    <source>
        <dbReference type="EMBL" id="RVX07542.1"/>
    </source>
</evidence>
<dbReference type="SUPFAM" id="SSF52540">
    <property type="entry name" value="P-loop containing nucleoside triphosphate hydrolases"/>
    <property type="match status" value="1"/>
</dbReference>
<gene>
    <name evidence="7" type="primary">OsI_016050_1</name>
    <name evidence="7" type="ORF">CK203_025100</name>
</gene>
<reference evidence="7 8" key="1">
    <citation type="journal article" date="2018" name="PLoS Genet.">
        <title>Population sequencing reveals clonal diversity and ancestral inbreeding in the grapevine cultivar Chardonnay.</title>
        <authorList>
            <person name="Roach M.J."/>
            <person name="Johnson D.L."/>
            <person name="Bohlmann J."/>
            <person name="van Vuuren H.J."/>
            <person name="Jones S.J."/>
            <person name="Pretorius I.S."/>
            <person name="Schmidt S.A."/>
            <person name="Borneman A.R."/>
        </authorList>
    </citation>
    <scope>NUCLEOTIDE SEQUENCE [LARGE SCALE GENOMIC DNA]</scope>
    <source>
        <strain evidence="8">cv. Chardonnay</strain>
        <tissue evidence="7">Leaf</tissue>
    </source>
</reference>
<dbReference type="GO" id="GO:0004386">
    <property type="term" value="F:helicase activity"/>
    <property type="evidence" value="ECO:0007669"/>
    <property type="project" value="UniProtKB-KW"/>
</dbReference>
<dbReference type="InterPro" id="IPR027417">
    <property type="entry name" value="P-loop_NTPase"/>
</dbReference>
<keyword evidence="5" id="KW-1133">Transmembrane helix</keyword>
<dbReference type="PANTHER" id="PTHR47959">
    <property type="entry name" value="ATP-DEPENDENT RNA HELICASE RHLE-RELATED"/>
    <property type="match status" value="1"/>
</dbReference>